<evidence type="ECO:0000313" key="11">
    <source>
        <dbReference type="Proteomes" id="UP000182152"/>
    </source>
</evidence>
<keyword evidence="2" id="KW-1003">Cell membrane</keyword>
<evidence type="ECO:0000259" key="9">
    <source>
        <dbReference type="Pfam" id="PF12704"/>
    </source>
</evidence>
<feature type="domain" description="MacB-like periplasmic core" evidence="9">
    <location>
        <begin position="24"/>
        <end position="208"/>
    </location>
</feature>
<feature type="transmembrane region" description="Helical" evidence="7">
    <location>
        <begin position="469"/>
        <end position="490"/>
    </location>
</feature>
<keyword evidence="11" id="KW-1185">Reference proteome</keyword>
<comment type="subcellular location">
    <subcellularLocation>
        <location evidence="1">Cell membrane</location>
        <topology evidence="1">Multi-pass membrane protein</topology>
    </subcellularLocation>
</comment>
<dbReference type="GO" id="GO:0005886">
    <property type="term" value="C:plasma membrane"/>
    <property type="evidence" value="ECO:0007669"/>
    <property type="project" value="UniProtKB-SubCell"/>
</dbReference>
<dbReference type="Pfam" id="PF02687">
    <property type="entry name" value="FtsX"/>
    <property type="match status" value="2"/>
</dbReference>
<organism evidence="10 11">
    <name type="scientific">Enterococcus ratti</name>
    <dbReference type="NCBI Taxonomy" id="150033"/>
    <lineage>
        <taxon>Bacteria</taxon>
        <taxon>Bacillati</taxon>
        <taxon>Bacillota</taxon>
        <taxon>Bacilli</taxon>
        <taxon>Lactobacillales</taxon>
        <taxon>Enterococcaceae</taxon>
        <taxon>Enterococcus</taxon>
    </lineage>
</organism>
<dbReference type="Pfam" id="PF12704">
    <property type="entry name" value="MacB_PCD"/>
    <property type="match status" value="1"/>
</dbReference>
<evidence type="ECO:0000256" key="1">
    <source>
        <dbReference type="ARBA" id="ARBA00004651"/>
    </source>
</evidence>
<dbReference type="OrthoDB" id="5137249at2"/>
<name>A0A1L8WL29_9ENTE</name>
<dbReference type="InterPro" id="IPR003838">
    <property type="entry name" value="ABC3_permease_C"/>
</dbReference>
<evidence type="ECO:0000256" key="7">
    <source>
        <dbReference type="SAM" id="Phobius"/>
    </source>
</evidence>
<keyword evidence="4 7" id="KW-1133">Transmembrane helix</keyword>
<gene>
    <name evidence="10" type="ORF">RV14_GL000255</name>
</gene>
<feature type="transmembrane region" description="Helical" evidence="7">
    <location>
        <begin position="774"/>
        <end position="793"/>
    </location>
</feature>
<dbReference type="Proteomes" id="UP000182152">
    <property type="component" value="Unassembled WGS sequence"/>
</dbReference>
<evidence type="ECO:0000256" key="3">
    <source>
        <dbReference type="ARBA" id="ARBA00022692"/>
    </source>
</evidence>
<feature type="transmembrane region" description="Helical" evidence="7">
    <location>
        <begin position="542"/>
        <end position="562"/>
    </location>
</feature>
<evidence type="ECO:0000256" key="5">
    <source>
        <dbReference type="ARBA" id="ARBA00023136"/>
    </source>
</evidence>
<dbReference type="RefSeq" id="WP_071855464.1">
    <property type="nucleotide sequence ID" value="NZ_JXLB01000010.1"/>
</dbReference>
<feature type="transmembrane region" description="Helical" evidence="7">
    <location>
        <begin position="865"/>
        <end position="885"/>
    </location>
</feature>
<dbReference type="STRING" id="150033.RV14_GL000255"/>
<dbReference type="InterPro" id="IPR025857">
    <property type="entry name" value="MacB_PCD"/>
</dbReference>
<feature type="transmembrane region" description="Helical" evidence="7">
    <location>
        <begin position="421"/>
        <end position="449"/>
    </location>
</feature>
<evidence type="ECO:0000313" key="10">
    <source>
        <dbReference type="EMBL" id="OJG81728.1"/>
    </source>
</evidence>
<sequence length="903" mass="102527">MKTKTYLKASFREIKQSKGRFVAIVLIIMLGTFLFVGVKTAGPVMQKTMDQYVEKENLSDLQIISSAGLTNQDYAEAKKIPNAQVETSKQFYYLNSTKNEVIQVFSYAAVNKQNRLEVVEGHLPKKNQELVLDEKAQKSGYKIGDIYTIDSDQVKNKSYKIVGFVRSPLFVNNLERGYANIGNGSIDYFVYLPEEEFNTTIYSVIYLTFKNVIFLNTYSKEYQDKMEQNRVTTETVFRNRAKARLNELKKQAMKSLQPVKQQVLISQKQINDARNQLKLAKSQLVQQRAMMEQLPEFQRETAINELSSQQTQLTAQEEKVMKQREKLIETQKQIKANEEKIKRLEKPIYRFQERSDNVGFQEFGDLAERIAAIANVFPVFFFFIAALITFTTMTRMIEENRREIGTLKALGYTKFEIAKKYAIYASLASGLGIILGSVLGTNLLPRIIFELSNERYDIGSAVIFYDWHPVLQAAIAFFIAAFGAAMLVLFKDLRERPATLLQPKAPKPGKRILLEYLTPLWSRLSFNQKISYRNLFRYKSRMFMAIIGIAGCTGLMVAGVGLKNSLSAVSEKQFGPITNYQVIVTLDKEIDQNETKTKRVLTEDPQVTGLLAVDMQTIELRKEGQAAQSLTMIVPKDVTQLSPFIYLTSQNGQSAHLSDSGIAITQKAAELFDLSQGETISLYTGKQKEWHVTVKNILQNYLGNFIYLTPTYYKKISGEKVITNAYLVQTKSMTKKQENSLAEKLLKKGAVLNTSFVSKQIEAQEESLANLDSVVMIFVVLSGLLAFIVLYNLTNINISERIRELSTIKVLGFFDKEVTMYIVRENIIFTLIGIIGGFGIGYVLTDFILQQASMETVIFPLIITWKAYILSAVLTIVFTVIVMIVTHSKLKHIHMIDALKSNE</sequence>
<evidence type="ECO:0000259" key="8">
    <source>
        <dbReference type="Pfam" id="PF02687"/>
    </source>
</evidence>
<evidence type="ECO:0000256" key="4">
    <source>
        <dbReference type="ARBA" id="ARBA00022989"/>
    </source>
</evidence>
<protein>
    <submittedName>
        <fullName evidence="10">Efflux ABC transporter permease</fullName>
    </submittedName>
</protein>
<reference evidence="10 11" key="1">
    <citation type="submission" date="2014-12" db="EMBL/GenBank/DDBJ databases">
        <title>Draft genome sequences of 29 type strains of Enterococci.</title>
        <authorList>
            <person name="Zhong Z."/>
            <person name="Sun Z."/>
            <person name="Liu W."/>
            <person name="Zhang W."/>
            <person name="Zhang H."/>
        </authorList>
    </citation>
    <scope>NUCLEOTIDE SEQUENCE [LARGE SCALE GENOMIC DNA]</scope>
    <source>
        <strain evidence="10 11">DSM 15687</strain>
    </source>
</reference>
<proteinExistence type="predicted"/>
<feature type="transmembrane region" description="Helical" evidence="7">
    <location>
        <begin position="826"/>
        <end position="845"/>
    </location>
</feature>
<feature type="domain" description="ABC3 transporter permease C-terminal" evidence="8">
    <location>
        <begin position="776"/>
        <end position="893"/>
    </location>
</feature>
<feature type="domain" description="ABC3 transporter permease C-terminal" evidence="8">
    <location>
        <begin position="375"/>
        <end position="489"/>
    </location>
</feature>
<dbReference type="InterPro" id="IPR038766">
    <property type="entry name" value="Membrane_comp_ABC_pdt"/>
</dbReference>
<comment type="caution">
    <text evidence="10">The sequence shown here is derived from an EMBL/GenBank/DDBJ whole genome shotgun (WGS) entry which is preliminary data.</text>
</comment>
<feature type="transmembrane region" description="Helical" evidence="7">
    <location>
        <begin position="21"/>
        <end position="38"/>
    </location>
</feature>
<evidence type="ECO:0000256" key="6">
    <source>
        <dbReference type="SAM" id="Coils"/>
    </source>
</evidence>
<dbReference type="PANTHER" id="PTHR30287">
    <property type="entry name" value="MEMBRANE COMPONENT OF PREDICTED ABC SUPERFAMILY METABOLITE UPTAKE TRANSPORTER"/>
    <property type="match status" value="1"/>
</dbReference>
<keyword evidence="5 7" id="KW-0472">Membrane</keyword>
<keyword evidence="3 7" id="KW-0812">Transmembrane</keyword>
<dbReference type="EMBL" id="JXLB01000010">
    <property type="protein sequence ID" value="OJG81728.1"/>
    <property type="molecule type" value="Genomic_DNA"/>
</dbReference>
<feature type="coiled-coil region" evidence="6">
    <location>
        <begin position="270"/>
        <end position="340"/>
    </location>
</feature>
<dbReference type="AlphaFoldDB" id="A0A1L8WL29"/>
<evidence type="ECO:0000256" key="2">
    <source>
        <dbReference type="ARBA" id="ARBA00022475"/>
    </source>
</evidence>
<accession>A0A1L8WL29</accession>
<feature type="transmembrane region" description="Helical" evidence="7">
    <location>
        <begin position="370"/>
        <end position="392"/>
    </location>
</feature>
<dbReference type="PANTHER" id="PTHR30287:SF1">
    <property type="entry name" value="INNER MEMBRANE PROTEIN"/>
    <property type="match status" value="1"/>
</dbReference>
<keyword evidence="6" id="KW-0175">Coiled coil</keyword>